<name>A0A4U5PF27_STECR</name>
<protein>
    <submittedName>
        <fullName evidence="3">Uncharacterized protein</fullName>
    </submittedName>
</protein>
<reference evidence="3 4" key="1">
    <citation type="journal article" date="2015" name="Genome Biol.">
        <title>Comparative genomics of Steinernema reveals deeply conserved gene regulatory networks.</title>
        <authorList>
            <person name="Dillman A.R."/>
            <person name="Macchietto M."/>
            <person name="Porter C.F."/>
            <person name="Rogers A."/>
            <person name="Williams B."/>
            <person name="Antoshechkin I."/>
            <person name="Lee M.M."/>
            <person name="Goodwin Z."/>
            <person name="Lu X."/>
            <person name="Lewis E.E."/>
            <person name="Goodrich-Blair H."/>
            <person name="Stock S.P."/>
            <person name="Adams B.J."/>
            <person name="Sternberg P.W."/>
            <person name="Mortazavi A."/>
        </authorList>
    </citation>
    <scope>NUCLEOTIDE SEQUENCE [LARGE SCALE GENOMIC DNA]</scope>
    <source>
        <strain evidence="3 4">ALL</strain>
    </source>
</reference>
<proteinExistence type="predicted"/>
<dbReference type="EMBL" id="AZBU02000002">
    <property type="protein sequence ID" value="TKR95020.1"/>
    <property type="molecule type" value="Genomic_DNA"/>
</dbReference>
<organism evidence="3 4">
    <name type="scientific">Steinernema carpocapsae</name>
    <name type="common">Entomopathogenic nematode</name>
    <dbReference type="NCBI Taxonomy" id="34508"/>
    <lineage>
        <taxon>Eukaryota</taxon>
        <taxon>Metazoa</taxon>
        <taxon>Ecdysozoa</taxon>
        <taxon>Nematoda</taxon>
        <taxon>Chromadorea</taxon>
        <taxon>Rhabditida</taxon>
        <taxon>Tylenchina</taxon>
        <taxon>Panagrolaimomorpha</taxon>
        <taxon>Strongyloidoidea</taxon>
        <taxon>Steinernematidae</taxon>
        <taxon>Steinernema</taxon>
    </lineage>
</organism>
<sequence>MNSFYGVLLISCALLSIDARCVSKSGMDSQDCTEGLAMDQNSFGRLESRNGQPGILSQMSNGYQPQGLNGLTQGNSNPLGGFNGQPSFQQPQGTLGSFGGNNGNFQPRI</sequence>
<keyword evidence="2" id="KW-0732">Signal</keyword>
<feature type="region of interest" description="Disordered" evidence="1">
    <location>
        <begin position="44"/>
        <end position="109"/>
    </location>
</feature>
<comment type="caution">
    <text evidence="3">The sequence shown here is derived from an EMBL/GenBank/DDBJ whole genome shotgun (WGS) entry which is preliminary data.</text>
</comment>
<evidence type="ECO:0000256" key="2">
    <source>
        <dbReference type="SAM" id="SignalP"/>
    </source>
</evidence>
<gene>
    <name evidence="3" type="ORF">L596_009243</name>
</gene>
<feature type="signal peptide" evidence="2">
    <location>
        <begin position="1"/>
        <end position="19"/>
    </location>
</feature>
<feature type="chain" id="PRO_5020503183" evidence="2">
    <location>
        <begin position="20"/>
        <end position="109"/>
    </location>
</feature>
<dbReference type="AlphaFoldDB" id="A0A4U5PF27"/>
<accession>A0A4U5PF27</accession>
<evidence type="ECO:0000313" key="4">
    <source>
        <dbReference type="Proteomes" id="UP000298663"/>
    </source>
</evidence>
<keyword evidence="4" id="KW-1185">Reference proteome</keyword>
<reference evidence="3 4" key="2">
    <citation type="journal article" date="2019" name="G3 (Bethesda)">
        <title>Hybrid Assembly of the Genome of the Entomopathogenic Nematode Steinernema carpocapsae Identifies the X-Chromosome.</title>
        <authorList>
            <person name="Serra L."/>
            <person name="Macchietto M."/>
            <person name="Macias-Munoz A."/>
            <person name="McGill C.J."/>
            <person name="Rodriguez I.M."/>
            <person name="Rodriguez B."/>
            <person name="Murad R."/>
            <person name="Mortazavi A."/>
        </authorList>
    </citation>
    <scope>NUCLEOTIDE SEQUENCE [LARGE SCALE GENOMIC DNA]</scope>
    <source>
        <strain evidence="3 4">ALL</strain>
    </source>
</reference>
<evidence type="ECO:0000313" key="3">
    <source>
        <dbReference type="EMBL" id="TKR95020.1"/>
    </source>
</evidence>
<feature type="compositionally biased region" description="Polar residues" evidence="1">
    <location>
        <begin position="44"/>
        <end position="95"/>
    </location>
</feature>
<evidence type="ECO:0000256" key="1">
    <source>
        <dbReference type="SAM" id="MobiDB-lite"/>
    </source>
</evidence>
<dbReference type="Proteomes" id="UP000298663">
    <property type="component" value="Unassembled WGS sequence"/>
</dbReference>